<reference evidence="2" key="1">
    <citation type="submission" date="2006-06" db="EMBL/GenBank/DDBJ databases">
        <title>Complete sequence of Trichodesmium erythraeum IMS101.</title>
        <authorList>
            <consortium name="US DOE Joint Genome Institute"/>
            <person name="Copeland A."/>
            <person name="Lucas S."/>
            <person name="Lapidus A."/>
            <person name="Barry K."/>
            <person name="Detter J.C."/>
            <person name="Glavina del Rio T."/>
            <person name="Hammon N."/>
            <person name="Israni S."/>
            <person name="Dalin E."/>
            <person name="Tice H."/>
            <person name="Pitluck S."/>
            <person name="Kiss H."/>
            <person name="Munk A.C."/>
            <person name="Brettin T."/>
            <person name="Bruce D."/>
            <person name="Han C."/>
            <person name="Tapia R."/>
            <person name="Gilna P."/>
            <person name="Schmutz J."/>
            <person name="Larimer F."/>
            <person name="Land M."/>
            <person name="Hauser L."/>
            <person name="Kyrpides N."/>
            <person name="Kim E."/>
            <person name="Richardson P."/>
        </authorList>
    </citation>
    <scope>NUCLEOTIDE SEQUENCE [LARGE SCALE GENOMIC DNA]</scope>
    <source>
        <strain evidence="2">IMS101</strain>
    </source>
</reference>
<dbReference type="EMBL" id="CP000393">
    <property type="protein sequence ID" value="ABG51636.1"/>
    <property type="molecule type" value="Genomic_DNA"/>
</dbReference>
<evidence type="ECO:0000259" key="1">
    <source>
        <dbReference type="Pfam" id="PF14280"/>
    </source>
</evidence>
<dbReference type="eggNOG" id="ENOG5032SMW">
    <property type="taxonomic scope" value="Bacteria"/>
</dbReference>
<proteinExistence type="predicted"/>
<dbReference type="KEGG" id="ter:Tery_2419"/>
<dbReference type="HOGENOM" id="CLU_2169970_0_0_3"/>
<name>Q112D8_TRIEI</name>
<dbReference type="InterPro" id="IPR025375">
    <property type="entry name" value="DUF4365"/>
</dbReference>
<protein>
    <recommendedName>
        <fullName evidence="1">DUF4365 domain-containing protein</fullName>
    </recommendedName>
</protein>
<sequence length="110" mass="12633">MLVKCNSRGVINDDIVPFPLSVKNYNDLRVINRYPRIIFIVVVVPEKVEEWLLKSESSLCFLGCGYWLSLAGADVTKNQDNITVSIRRKNMFNPQVLEGIMEKVWQGDML</sequence>
<gene>
    <name evidence="2" type="ordered locus">Tery_2419</name>
</gene>
<evidence type="ECO:0000313" key="2">
    <source>
        <dbReference type="EMBL" id="ABG51636.1"/>
    </source>
</evidence>
<dbReference type="AlphaFoldDB" id="Q112D8"/>
<dbReference type="RefSeq" id="WP_011612002.1">
    <property type="nucleotide sequence ID" value="NC_008312.1"/>
</dbReference>
<organism evidence="2">
    <name type="scientific">Trichodesmium erythraeum (strain IMS101)</name>
    <dbReference type="NCBI Taxonomy" id="203124"/>
    <lineage>
        <taxon>Bacteria</taxon>
        <taxon>Bacillati</taxon>
        <taxon>Cyanobacteriota</taxon>
        <taxon>Cyanophyceae</taxon>
        <taxon>Oscillatoriophycideae</taxon>
        <taxon>Oscillatoriales</taxon>
        <taxon>Microcoleaceae</taxon>
        <taxon>Trichodesmium</taxon>
    </lineage>
</organism>
<dbReference type="Pfam" id="PF14280">
    <property type="entry name" value="DUF4365"/>
    <property type="match status" value="1"/>
</dbReference>
<accession>Q112D8</accession>
<feature type="domain" description="DUF4365" evidence="1">
    <location>
        <begin position="4"/>
        <end position="103"/>
    </location>
</feature>
<dbReference type="STRING" id="203124.Tery_2419"/>